<keyword evidence="2" id="KW-1185">Reference proteome</keyword>
<gene>
    <name evidence="1" type="ORF">PanWU01x14_217580</name>
</gene>
<dbReference type="EMBL" id="JXTB01000235">
    <property type="protein sequence ID" value="PON51289.1"/>
    <property type="molecule type" value="Genomic_DNA"/>
</dbReference>
<reference evidence="2" key="1">
    <citation type="submission" date="2016-06" db="EMBL/GenBank/DDBJ databases">
        <title>Parallel loss of symbiosis genes in relatives of nitrogen-fixing non-legume Parasponia.</title>
        <authorList>
            <person name="Van Velzen R."/>
            <person name="Holmer R."/>
            <person name="Bu F."/>
            <person name="Rutten L."/>
            <person name="Van Zeijl A."/>
            <person name="Liu W."/>
            <person name="Santuari L."/>
            <person name="Cao Q."/>
            <person name="Sharma T."/>
            <person name="Shen D."/>
            <person name="Roswanjaya Y."/>
            <person name="Wardhani T."/>
            <person name="Kalhor M.S."/>
            <person name="Jansen J."/>
            <person name="Van den Hoogen J."/>
            <person name="Gungor B."/>
            <person name="Hartog M."/>
            <person name="Hontelez J."/>
            <person name="Verver J."/>
            <person name="Yang W.-C."/>
            <person name="Schijlen E."/>
            <person name="Repin R."/>
            <person name="Schilthuizen M."/>
            <person name="Schranz E."/>
            <person name="Heidstra R."/>
            <person name="Miyata K."/>
            <person name="Fedorova E."/>
            <person name="Kohlen W."/>
            <person name="Bisseling T."/>
            <person name="Smit S."/>
            <person name="Geurts R."/>
        </authorList>
    </citation>
    <scope>NUCLEOTIDE SEQUENCE [LARGE SCALE GENOMIC DNA]</scope>
    <source>
        <strain evidence="2">cv. WU1-14</strain>
    </source>
</reference>
<dbReference type="AlphaFoldDB" id="A0A2P5BR51"/>
<accession>A0A2P5BR51</accession>
<proteinExistence type="predicted"/>
<evidence type="ECO:0000313" key="2">
    <source>
        <dbReference type="Proteomes" id="UP000237105"/>
    </source>
</evidence>
<protein>
    <submittedName>
        <fullName evidence="1">Uncharacterized protein</fullName>
    </submittedName>
</protein>
<dbReference type="Proteomes" id="UP000237105">
    <property type="component" value="Unassembled WGS sequence"/>
</dbReference>
<organism evidence="1 2">
    <name type="scientific">Parasponia andersonii</name>
    <name type="common">Sponia andersonii</name>
    <dbReference type="NCBI Taxonomy" id="3476"/>
    <lineage>
        <taxon>Eukaryota</taxon>
        <taxon>Viridiplantae</taxon>
        <taxon>Streptophyta</taxon>
        <taxon>Embryophyta</taxon>
        <taxon>Tracheophyta</taxon>
        <taxon>Spermatophyta</taxon>
        <taxon>Magnoliopsida</taxon>
        <taxon>eudicotyledons</taxon>
        <taxon>Gunneridae</taxon>
        <taxon>Pentapetalae</taxon>
        <taxon>rosids</taxon>
        <taxon>fabids</taxon>
        <taxon>Rosales</taxon>
        <taxon>Cannabaceae</taxon>
        <taxon>Parasponia</taxon>
    </lineage>
</organism>
<name>A0A2P5BR51_PARAD</name>
<evidence type="ECO:0000313" key="1">
    <source>
        <dbReference type="EMBL" id="PON51289.1"/>
    </source>
</evidence>
<sequence length="103" mass="12173">MGATWQWESGACLRRVRSDMGRAMSGWEARESSRAERERELGGGFVRRAVMARWVAVLRWFERQRRGRRRLILVSSSWVRVTGFDDEEDEEENGPIEGWKRRS</sequence>
<comment type="caution">
    <text evidence="1">The sequence shown here is derived from an EMBL/GenBank/DDBJ whole genome shotgun (WGS) entry which is preliminary data.</text>
</comment>